<evidence type="ECO:0000259" key="2">
    <source>
        <dbReference type="Pfam" id="PF16007"/>
    </source>
</evidence>
<feature type="compositionally biased region" description="Basic and acidic residues" evidence="1">
    <location>
        <begin position="147"/>
        <end position="164"/>
    </location>
</feature>
<dbReference type="OMA" id="PEHNRVQ"/>
<keyword evidence="4" id="KW-1185">Reference proteome</keyword>
<feature type="domain" description="DUF4777" evidence="2">
    <location>
        <begin position="15"/>
        <end position="79"/>
    </location>
</feature>
<proteinExistence type="predicted"/>
<dbReference type="eggNOG" id="ENOG502TC9X">
    <property type="taxonomic scope" value="Eukaryota"/>
</dbReference>
<organism evidence="3 4">
    <name type="scientific">Drosophila ananassae</name>
    <name type="common">Fruit fly</name>
    <dbReference type="NCBI Taxonomy" id="7217"/>
    <lineage>
        <taxon>Eukaryota</taxon>
        <taxon>Metazoa</taxon>
        <taxon>Ecdysozoa</taxon>
        <taxon>Arthropoda</taxon>
        <taxon>Hexapoda</taxon>
        <taxon>Insecta</taxon>
        <taxon>Pterygota</taxon>
        <taxon>Neoptera</taxon>
        <taxon>Endopterygota</taxon>
        <taxon>Diptera</taxon>
        <taxon>Brachycera</taxon>
        <taxon>Muscomorpha</taxon>
        <taxon>Ephydroidea</taxon>
        <taxon>Drosophilidae</taxon>
        <taxon>Drosophila</taxon>
        <taxon>Sophophora</taxon>
    </lineage>
</organism>
<feature type="region of interest" description="Disordered" evidence="1">
    <location>
        <begin position="81"/>
        <end position="164"/>
    </location>
</feature>
<evidence type="ECO:0000313" key="3">
    <source>
        <dbReference type="EMBL" id="EDV34750.1"/>
    </source>
</evidence>
<protein>
    <recommendedName>
        <fullName evidence="2">DUF4777 domain-containing protein</fullName>
    </recommendedName>
</protein>
<name>B3MSJ5_DROAN</name>
<sequence>MLHSSYNRAPRRKLIPNLFSIILQVVADAARPLTEHEIVEAVSKKMERSDEELKRQITVSLHDALIYGYLRVKNFRYSIVSSRLDPSSHRSSRNRSEAHGPSSSMAAGTSDHHRSDDRLSSANDDEDINDEDRIDDEDYEDEDDDEGQVHEQDHTRAEPEKQTN</sequence>
<dbReference type="OrthoDB" id="7841972at2759"/>
<dbReference type="InterPro" id="IPR031957">
    <property type="entry name" value="DUF4777"/>
</dbReference>
<dbReference type="InParanoid" id="B3MSJ5"/>
<dbReference type="KEGG" id="dan:6503481"/>
<dbReference type="AlphaFoldDB" id="B3MSJ5"/>
<evidence type="ECO:0000256" key="1">
    <source>
        <dbReference type="SAM" id="MobiDB-lite"/>
    </source>
</evidence>
<dbReference type="Pfam" id="PF16007">
    <property type="entry name" value="DUF4777"/>
    <property type="match status" value="1"/>
</dbReference>
<gene>
    <name evidence="3" type="primary">Dana\GF20789</name>
    <name evidence="3" type="synonym">dana_GLEANR_4041</name>
    <name evidence="3" type="ORF">GF20789</name>
</gene>
<evidence type="ECO:0000313" key="4">
    <source>
        <dbReference type="Proteomes" id="UP000007801"/>
    </source>
</evidence>
<accession>B3MSJ5</accession>
<feature type="compositionally biased region" description="Acidic residues" evidence="1">
    <location>
        <begin position="123"/>
        <end position="146"/>
    </location>
</feature>
<dbReference type="EMBL" id="CH902622">
    <property type="protein sequence ID" value="EDV34750.1"/>
    <property type="molecule type" value="Genomic_DNA"/>
</dbReference>
<dbReference type="GeneID" id="6503481"/>
<reference evidence="3 4" key="1">
    <citation type="journal article" date="2007" name="Nature">
        <title>Evolution of genes and genomes on the Drosophila phylogeny.</title>
        <authorList>
            <consortium name="Drosophila 12 Genomes Consortium"/>
            <person name="Clark A.G."/>
            <person name="Eisen M.B."/>
            <person name="Smith D.R."/>
            <person name="Bergman C.M."/>
            <person name="Oliver B."/>
            <person name="Markow T.A."/>
            <person name="Kaufman T.C."/>
            <person name="Kellis M."/>
            <person name="Gelbart W."/>
            <person name="Iyer V.N."/>
            <person name="Pollard D.A."/>
            <person name="Sackton T.B."/>
            <person name="Larracuente A.M."/>
            <person name="Singh N.D."/>
            <person name="Abad J.P."/>
            <person name="Abt D.N."/>
            <person name="Adryan B."/>
            <person name="Aguade M."/>
            <person name="Akashi H."/>
            <person name="Anderson W.W."/>
            <person name="Aquadro C.F."/>
            <person name="Ardell D.H."/>
            <person name="Arguello R."/>
            <person name="Artieri C.G."/>
            <person name="Barbash D.A."/>
            <person name="Barker D."/>
            <person name="Barsanti P."/>
            <person name="Batterham P."/>
            <person name="Batzoglou S."/>
            <person name="Begun D."/>
            <person name="Bhutkar A."/>
            <person name="Blanco E."/>
            <person name="Bosak S.A."/>
            <person name="Bradley R.K."/>
            <person name="Brand A.D."/>
            <person name="Brent M.R."/>
            <person name="Brooks A.N."/>
            <person name="Brown R.H."/>
            <person name="Butlin R.K."/>
            <person name="Caggese C."/>
            <person name="Calvi B.R."/>
            <person name="Bernardo de Carvalho A."/>
            <person name="Caspi A."/>
            <person name="Castrezana S."/>
            <person name="Celniker S.E."/>
            <person name="Chang J.L."/>
            <person name="Chapple C."/>
            <person name="Chatterji S."/>
            <person name="Chinwalla A."/>
            <person name="Civetta A."/>
            <person name="Clifton S.W."/>
            <person name="Comeron J.M."/>
            <person name="Costello J.C."/>
            <person name="Coyne J.A."/>
            <person name="Daub J."/>
            <person name="David R.G."/>
            <person name="Delcher A.L."/>
            <person name="Delehaunty K."/>
            <person name="Do C.B."/>
            <person name="Ebling H."/>
            <person name="Edwards K."/>
            <person name="Eickbush T."/>
            <person name="Evans J.D."/>
            <person name="Filipski A."/>
            <person name="Findeiss S."/>
            <person name="Freyhult E."/>
            <person name="Fulton L."/>
            <person name="Fulton R."/>
            <person name="Garcia A.C."/>
            <person name="Gardiner A."/>
            <person name="Garfield D.A."/>
            <person name="Garvin B.E."/>
            <person name="Gibson G."/>
            <person name="Gilbert D."/>
            <person name="Gnerre S."/>
            <person name="Godfrey J."/>
            <person name="Good R."/>
            <person name="Gotea V."/>
            <person name="Gravely B."/>
            <person name="Greenberg A.J."/>
            <person name="Griffiths-Jones S."/>
            <person name="Gross S."/>
            <person name="Guigo R."/>
            <person name="Gustafson E.A."/>
            <person name="Haerty W."/>
            <person name="Hahn M.W."/>
            <person name="Halligan D.L."/>
            <person name="Halpern A.L."/>
            <person name="Halter G.M."/>
            <person name="Han M.V."/>
            <person name="Heger A."/>
            <person name="Hillier L."/>
            <person name="Hinrichs A.S."/>
            <person name="Holmes I."/>
            <person name="Hoskins R.A."/>
            <person name="Hubisz M.J."/>
            <person name="Hultmark D."/>
            <person name="Huntley M.A."/>
            <person name="Jaffe D.B."/>
            <person name="Jagadeeshan S."/>
            <person name="Jeck W.R."/>
            <person name="Johnson J."/>
            <person name="Jones C.D."/>
            <person name="Jordan W.C."/>
            <person name="Karpen G.H."/>
            <person name="Kataoka E."/>
            <person name="Keightley P.D."/>
            <person name="Kheradpour P."/>
            <person name="Kirkness E.F."/>
            <person name="Koerich L.B."/>
            <person name="Kristiansen K."/>
            <person name="Kudrna D."/>
            <person name="Kulathinal R.J."/>
            <person name="Kumar S."/>
            <person name="Kwok R."/>
            <person name="Lander E."/>
            <person name="Langley C.H."/>
            <person name="Lapoint R."/>
            <person name="Lazzaro B.P."/>
            <person name="Lee S.J."/>
            <person name="Levesque L."/>
            <person name="Li R."/>
            <person name="Lin C.F."/>
            <person name="Lin M.F."/>
            <person name="Lindblad-Toh K."/>
            <person name="Llopart A."/>
            <person name="Long M."/>
            <person name="Low L."/>
            <person name="Lozovsky E."/>
            <person name="Lu J."/>
            <person name="Luo M."/>
            <person name="Machado C.A."/>
            <person name="Makalowski W."/>
            <person name="Marzo M."/>
            <person name="Matsuda M."/>
            <person name="Matzkin L."/>
            <person name="McAllister B."/>
            <person name="McBride C.S."/>
            <person name="McKernan B."/>
            <person name="McKernan K."/>
            <person name="Mendez-Lago M."/>
            <person name="Minx P."/>
            <person name="Mollenhauer M.U."/>
            <person name="Montooth K."/>
            <person name="Mount S.M."/>
            <person name="Mu X."/>
            <person name="Myers E."/>
            <person name="Negre B."/>
            <person name="Newfeld S."/>
            <person name="Nielsen R."/>
            <person name="Noor M.A."/>
            <person name="O'Grady P."/>
            <person name="Pachter L."/>
            <person name="Papaceit M."/>
            <person name="Parisi M.J."/>
            <person name="Parisi M."/>
            <person name="Parts L."/>
            <person name="Pedersen J.S."/>
            <person name="Pesole G."/>
            <person name="Phillippy A.M."/>
            <person name="Ponting C.P."/>
            <person name="Pop M."/>
            <person name="Porcelli D."/>
            <person name="Powell J.R."/>
            <person name="Prohaska S."/>
            <person name="Pruitt K."/>
            <person name="Puig M."/>
            <person name="Quesneville H."/>
            <person name="Ram K.R."/>
            <person name="Rand D."/>
            <person name="Rasmussen M.D."/>
            <person name="Reed L.K."/>
            <person name="Reenan R."/>
            <person name="Reily A."/>
            <person name="Remington K.A."/>
            <person name="Rieger T.T."/>
            <person name="Ritchie M.G."/>
            <person name="Robin C."/>
            <person name="Rogers Y.H."/>
            <person name="Rohde C."/>
            <person name="Rozas J."/>
            <person name="Rubenfield M.J."/>
            <person name="Ruiz A."/>
            <person name="Russo S."/>
            <person name="Salzberg S.L."/>
            <person name="Sanchez-Gracia A."/>
            <person name="Saranga D.J."/>
            <person name="Sato H."/>
            <person name="Schaeffer S.W."/>
            <person name="Schatz M.C."/>
            <person name="Schlenke T."/>
            <person name="Schwartz R."/>
            <person name="Segarra C."/>
            <person name="Singh R.S."/>
            <person name="Sirot L."/>
            <person name="Sirota M."/>
            <person name="Sisneros N.B."/>
            <person name="Smith C.D."/>
            <person name="Smith T.F."/>
            <person name="Spieth J."/>
            <person name="Stage D.E."/>
            <person name="Stark A."/>
            <person name="Stephan W."/>
            <person name="Strausberg R.L."/>
            <person name="Strempel S."/>
            <person name="Sturgill D."/>
            <person name="Sutton G."/>
            <person name="Sutton G.G."/>
            <person name="Tao W."/>
            <person name="Teichmann S."/>
            <person name="Tobari Y.N."/>
            <person name="Tomimura Y."/>
            <person name="Tsolas J.M."/>
            <person name="Valente V.L."/>
            <person name="Venter E."/>
            <person name="Venter J.C."/>
            <person name="Vicario S."/>
            <person name="Vieira F.G."/>
            <person name="Vilella A.J."/>
            <person name="Villasante A."/>
            <person name="Walenz B."/>
            <person name="Wang J."/>
            <person name="Wasserman M."/>
            <person name="Watts T."/>
            <person name="Wilson D."/>
            <person name="Wilson R.K."/>
            <person name="Wing R.A."/>
            <person name="Wolfner M.F."/>
            <person name="Wong A."/>
            <person name="Wong G.K."/>
            <person name="Wu C.I."/>
            <person name="Wu G."/>
            <person name="Yamamoto D."/>
            <person name="Yang H.P."/>
            <person name="Yang S.P."/>
            <person name="Yorke J.A."/>
            <person name="Yoshida K."/>
            <person name="Zdobnov E."/>
            <person name="Zhang P."/>
            <person name="Zhang Y."/>
            <person name="Zimin A.V."/>
            <person name="Baldwin J."/>
            <person name="Abdouelleil A."/>
            <person name="Abdulkadir J."/>
            <person name="Abebe A."/>
            <person name="Abera B."/>
            <person name="Abreu J."/>
            <person name="Acer S.C."/>
            <person name="Aftuck L."/>
            <person name="Alexander A."/>
            <person name="An P."/>
            <person name="Anderson E."/>
            <person name="Anderson S."/>
            <person name="Arachi H."/>
            <person name="Azer M."/>
            <person name="Bachantsang P."/>
            <person name="Barry A."/>
            <person name="Bayul T."/>
            <person name="Berlin A."/>
            <person name="Bessette D."/>
            <person name="Bloom T."/>
            <person name="Blye J."/>
            <person name="Boguslavskiy L."/>
            <person name="Bonnet C."/>
            <person name="Boukhgalter B."/>
            <person name="Bourzgui I."/>
            <person name="Brown A."/>
            <person name="Cahill P."/>
            <person name="Channer S."/>
            <person name="Cheshatsang Y."/>
            <person name="Chuda L."/>
            <person name="Citroen M."/>
            <person name="Collymore A."/>
            <person name="Cooke P."/>
            <person name="Costello M."/>
            <person name="D'Aco K."/>
            <person name="Daza R."/>
            <person name="De Haan G."/>
            <person name="DeGray S."/>
            <person name="DeMaso C."/>
            <person name="Dhargay N."/>
            <person name="Dooley K."/>
            <person name="Dooley E."/>
            <person name="Doricent M."/>
            <person name="Dorje P."/>
            <person name="Dorjee K."/>
            <person name="Dupes A."/>
            <person name="Elong R."/>
            <person name="Falk J."/>
            <person name="Farina A."/>
            <person name="Faro S."/>
            <person name="Ferguson D."/>
            <person name="Fisher S."/>
            <person name="Foley C.D."/>
            <person name="Franke A."/>
            <person name="Friedrich D."/>
            <person name="Gadbois L."/>
            <person name="Gearin G."/>
            <person name="Gearin C.R."/>
            <person name="Giannoukos G."/>
            <person name="Goode T."/>
            <person name="Graham J."/>
            <person name="Grandbois E."/>
            <person name="Grewal S."/>
            <person name="Gyaltsen K."/>
            <person name="Hafez N."/>
            <person name="Hagos B."/>
            <person name="Hall J."/>
            <person name="Henson C."/>
            <person name="Hollinger A."/>
            <person name="Honan T."/>
            <person name="Huard M.D."/>
            <person name="Hughes L."/>
            <person name="Hurhula B."/>
            <person name="Husby M.E."/>
            <person name="Kamat A."/>
            <person name="Kanga B."/>
            <person name="Kashin S."/>
            <person name="Khazanovich D."/>
            <person name="Kisner P."/>
            <person name="Lance K."/>
            <person name="Lara M."/>
            <person name="Lee W."/>
            <person name="Lennon N."/>
            <person name="Letendre F."/>
            <person name="LeVine R."/>
            <person name="Lipovsky A."/>
            <person name="Liu X."/>
            <person name="Liu J."/>
            <person name="Liu S."/>
            <person name="Lokyitsang T."/>
            <person name="Lokyitsang Y."/>
            <person name="Lubonja R."/>
            <person name="Lui A."/>
            <person name="MacDonald P."/>
            <person name="Magnisalis V."/>
            <person name="Maru K."/>
            <person name="Matthews C."/>
            <person name="McCusker W."/>
            <person name="McDonough S."/>
            <person name="Mehta T."/>
            <person name="Meldrim J."/>
            <person name="Meneus L."/>
            <person name="Mihai O."/>
            <person name="Mihalev A."/>
            <person name="Mihova T."/>
            <person name="Mittelman R."/>
            <person name="Mlenga V."/>
            <person name="Montmayeur A."/>
            <person name="Mulrain L."/>
            <person name="Navidi A."/>
            <person name="Naylor J."/>
            <person name="Negash T."/>
            <person name="Nguyen T."/>
            <person name="Nguyen N."/>
            <person name="Nicol R."/>
            <person name="Norbu C."/>
            <person name="Norbu N."/>
            <person name="Novod N."/>
            <person name="O'Neill B."/>
            <person name="Osman S."/>
            <person name="Markiewicz E."/>
            <person name="Oyono O.L."/>
            <person name="Patti C."/>
            <person name="Phunkhang P."/>
            <person name="Pierre F."/>
            <person name="Priest M."/>
            <person name="Raghuraman S."/>
            <person name="Rege F."/>
            <person name="Reyes R."/>
            <person name="Rise C."/>
            <person name="Rogov P."/>
            <person name="Ross K."/>
            <person name="Ryan E."/>
            <person name="Settipalli S."/>
            <person name="Shea T."/>
            <person name="Sherpa N."/>
            <person name="Shi L."/>
            <person name="Shih D."/>
            <person name="Sparrow T."/>
            <person name="Spaulding J."/>
            <person name="Stalker J."/>
            <person name="Stange-Thomann N."/>
            <person name="Stavropoulos S."/>
            <person name="Stone C."/>
            <person name="Strader C."/>
            <person name="Tesfaye S."/>
            <person name="Thomson T."/>
            <person name="Thoulutsang Y."/>
            <person name="Thoulutsang D."/>
            <person name="Topham K."/>
            <person name="Topping I."/>
            <person name="Tsamla T."/>
            <person name="Vassiliev H."/>
            <person name="Vo A."/>
            <person name="Wangchuk T."/>
            <person name="Wangdi T."/>
            <person name="Weiand M."/>
            <person name="Wilkinson J."/>
            <person name="Wilson A."/>
            <person name="Yadav S."/>
            <person name="Young G."/>
            <person name="Yu Q."/>
            <person name="Zembek L."/>
            <person name="Zhong D."/>
            <person name="Zimmer A."/>
            <person name="Zwirko Z."/>
            <person name="Jaffe D.B."/>
            <person name="Alvarez P."/>
            <person name="Brockman W."/>
            <person name="Butler J."/>
            <person name="Chin C."/>
            <person name="Gnerre S."/>
            <person name="Grabherr M."/>
            <person name="Kleber M."/>
            <person name="Mauceli E."/>
            <person name="MacCallum I."/>
        </authorList>
    </citation>
    <scope>NUCLEOTIDE SEQUENCE [LARGE SCALE GENOMIC DNA]</scope>
    <source>
        <strain evidence="4">Tucson 14024-0371.13</strain>
    </source>
</reference>
<feature type="compositionally biased region" description="Basic and acidic residues" evidence="1">
    <location>
        <begin position="110"/>
        <end position="119"/>
    </location>
</feature>
<dbReference type="HOGENOM" id="CLU_146245_0_0_1"/>
<dbReference type="Proteomes" id="UP000007801">
    <property type="component" value="Unassembled WGS sequence"/>
</dbReference>